<dbReference type="CDD" id="cd16857">
    <property type="entry name" value="ING_ING1_2"/>
    <property type="match status" value="1"/>
</dbReference>
<accession>I2CPL3</accession>
<dbReference type="GO" id="GO:0000124">
    <property type="term" value="C:SAGA complex"/>
    <property type="evidence" value="ECO:0007669"/>
    <property type="project" value="InterPro"/>
</dbReference>
<dbReference type="PANTHER" id="PTHR21539:SF0">
    <property type="entry name" value="SAGA-ASSOCIATED FACTOR 29"/>
    <property type="match status" value="1"/>
</dbReference>
<proteinExistence type="evidence at transcript level"/>
<dbReference type="InterPro" id="IPR010750">
    <property type="entry name" value="SGF29_tudor-like_dom"/>
</dbReference>
<dbReference type="Gene3D" id="6.10.140.1740">
    <property type="match status" value="1"/>
</dbReference>
<protein>
    <recommendedName>
        <fullName evidence="1">SGF29 C-terminal domain-containing protein</fullName>
    </recommendedName>
</protein>
<dbReference type="PROSITE" id="PS51518">
    <property type="entry name" value="SGF29_C"/>
    <property type="match status" value="1"/>
</dbReference>
<reference evidence="2" key="1">
    <citation type="journal article" date="2012" name="Bioengineered">
        <title>Additional insights into the genome of the oleaginous model alga Nannochloropsis gaditana.</title>
        <authorList>
            <person name="Jinkerson R.E."/>
            <person name="Radakovits R."/>
            <person name="Posewitz M.C."/>
        </authorList>
    </citation>
    <scope>NUCLEOTIDE SEQUENCE</scope>
    <source>
        <strain evidence="2">CCMP526</strain>
    </source>
</reference>
<dbReference type="Pfam" id="PF12998">
    <property type="entry name" value="ING"/>
    <property type="match status" value="1"/>
</dbReference>
<dbReference type="Pfam" id="PF07039">
    <property type="entry name" value="SGF29_Tudor"/>
    <property type="match status" value="1"/>
</dbReference>
<evidence type="ECO:0000259" key="1">
    <source>
        <dbReference type="PROSITE" id="PS51518"/>
    </source>
</evidence>
<dbReference type="AlphaFoldDB" id="I2CPL3"/>
<gene>
    <name evidence="2" type="ORF">NGATSA_3052800</name>
</gene>
<evidence type="ECO:0000313" key="2">
    <source>
        <dbReference type="EMBL" id="AFJ68846.1"/>
    </source>
</evidence>
<dbReference type="Gene3D" id="2.30.30.140">
    <property type="match status" value="2"/>
</dbReference>
<sequence>MAYAKHHEESGTYLEDFLERLQPLPNDIQRSFHLMRELDKDATELHVRLRGLEKQYLGQAKRSLQGAKESKPEERLKLVEDKEASAEIADLRALIMAKQREKIDVVNQVSDMMKHHMRMLKVDMDNFQTELRETGEYDFLGARKDDAVAFKQNVYETHFVLGKVVNYRADSGAYEVVDVDDDSHIYTLPETQIVLLNPGSEAQRLKYQKGDEVFAVYPETTSFYLGTIAQPPRRGMGHSGLGQDVPKLAVQFQDDADEFGHTPIRWVPVQHVFKAI</sequence>
<dbReference type="EMBL" id="JU967873">
    <property type="protein sequence ID" value="AFJ68846.1"/>
    <property type="molecule type" value="mRNA"/>
</dbReference>
<name>I2CPL3_NANGC</name>
<dbReference type="InterPro" id="IPR024610">
    <property type="entry name" value="ING_N_histone-binding"/>
</dbReference>
<dbReference type="SMART" id="SM01408">
    <property type="entry name" value="ING"/>
    <property type="match status" value="1"/>
</dbReference>
<organism evidence="2">
    <name type="scientific">Nannochloropsis gaditana (strain CCMP526)</name>
    <name type="common">Green microalga</name>
    <name type="synonym">Microchloropsis gaditana</name>
    <dbReference type="NCBI Taxonomy" id="1093141"/>
    <lineage>
        <taxon>Eukaryota</taxon>
        <taxon>Sar</taxon>
        <taxon>Stramenopiles</taxon>
        <taxon>Ochrophyta</taxon>
        <taxon>Eustigmatophyceae</taxon>
        <taxon>Eustigmatales</taxon>
        <taxon>Monodopsidaceae</taxon>
        <taxon>Nannochloropsis</taxon>
    </lineage>
</organism>
<reference evidence="2" key="2">
    <citation type="journal article" date="2012" name="Nat. Commun.">
        <title>Draft genome sequence and genetic transformation of the oleaginous alga Nannochloropis gaditana.</title>
        <authorList>
            <person name="Radakovits R."/>
            <person name="Jinkerson R.E."/>
            <person name="Fuerstenberg S.I."/>
            <person name="Tae H."/>
            <person name="Settlage R.E."/>
            <person name="Boore J.L."/>
            <person name="Posewitz M.C."/>
        </authorList>
    </citation>
    <scope>NUCLEOTIDE SEQUENCE</scope>
    <source>
        <strain evidence="2">CCMP526</strain>
    </source>
</reference>
<feature type="domain" description="SGF29 C-terminal" evidence="1">
    <location>
        <begin position="138"/>
        <end position="276"/>
    </location>
</feature>
<dbReference type="PANTHER" id="PTHR21539">
    <property type="entry name" value="SAGA-ASSOCIATED FACTOR 29"/>
    <property type="match status" value="1"/>
</dbReference>
<dbReference type="InterPro" id="IPR037802">
    <property type="entry name" value="SGF29"/>
</dbReference>